<feature type="compositionally biased region" description="Low complexity" evidence="1">
    <location>
        <begin position="92"/>
        <end position="108"/>
    </location>
</feature>
<feature type="region of interest" description="Disordered" evidence="1">
    <location>
        <begin position="1"/>
        <end position="384"/>
    </location>
</feature>
<evidence type="ECO:0008006" key="4">
    <source>
        <dbReference type="Google" id="ProtNLM"/>
    </source>
</evidence>
<protein>
    <recommendedName>
        <fullName evidence="4">JmjC domain-containing protein</fullName>
    </recommendedName>
</protein>
<gene>
    <name evidence="2" type="ORF">F5878DRAFT_646916</name>
</gene>
<organism evidence="2 3">
    <name type="scientific">Lentinula raphanica</name>
    <dbReference type="NCBI Taxonomy" id="153919"/>
    <lineage>
        <taxon>Eukaryota</taxon>
        <taxon>Fungi</taxon>
        <taxon>Dikarya</taxon>
        <taxon>Basidiomycota</taxon>
        <taxon>Agaricomycotina</taxon>
        <taxon>Agaricomycetes</taxon>
        <taxon>Agaricomycetidae</taxon>
        <taxon>Agaricales</taxon>
        <taxon>Marasmiineae</taxon>
        <taxon>Omphalotaceae</taxon>
        <taxon>Lentinula</taxon>
    </lineage>
</organism>
<feature type="compositionally biased region" description="Low complexity" evidence="1">
    <location>
        <begin position="319"/>
        <end position="328"/>
    </location>
</feature>
<feature type="compositionally biased region" description="Acidic residues" evidence="1">
    <location>
        <begin position="282"/>
        <end position="292"/>
    </location>
</feature>
<evidence type="ECO:0000313" key="2">
    <source>
        <dbReference type="EMBL" id="KAJ3832281.1"/>
    </source>
</evidence>
<dbReference type="EMBL" id="MU807013">
    <property type="protein sequence ID" value="KAJ3832281.1"/>
    <property type="molecule type" value="Genomic_DNA"/>
</dbReference>
<feature type="compositionally biased region" description="Pro residues" evidence="1">
    <location>
        <begin position="109"/>
        <end position="124"/>
    </location>
</feature>
<reference evidence="2" key="1">
    <citation type="submission" date="2022-08" db="EMBL/GenBank/DDBJ databases">
        <authorList>
            <consortium name="DOE Joint Genome Institute"/>
            <person name="Min B."/>
            <person name="Riley R."/>
            <person name="Sierra-Patev S."/>
            <person name="Naranjo-Ortiz M."/>
            <person name="Looney B."/>
            <person name="Konkel Z."/>
            <person name="Slot J.C."/>
            <person name="Sakamoto Y."/>
            <person name="Steenwyk J.L."/>
            <person name="Rokas A."/>
            <person name="Carro J."/>
            <person name="Camarero S."/>
            <person name="Ferreira P."/>
            <person name="Molpeceres G."/>
            <person name="Ruiz-Duenas F.J."/>
            <person name="Serrano A."/>
            <person name="Henrissat B."/>
            <person name="Drula E."/>
            <person name="Hughes K.W."/>
            <person name="Mata J.L."/>
            <person name="Ishikawa N.K."/>
            <person name="Vargas-Isla R."/>
            <person name="Ushijima S."/>
            <person name="Smith C.A."/>
            <person name="Ahrendt S."/>
            <person name="Andreopoulos W."/>
            <person name="He G."/>
            <person name="Labutti K."/>
            <person name="Lipzen A."/>
            <person name="Ng V."/>
            <person name="Sandor L."/>
            <person name="Barry K."/>
            <person name="Martinez A.T."/>
            <person name="Xiao Y."/>
            <person name="Gibbons J.G."/>
            <person name="Terashima K."/>
            <person name="Hibbett D.S."/>
            <person name="Grigoriev I.V."/>
        </authorList>
    </citation>
    <scope>NUCLEOTIDE SEQUENCE</scope>
    <source>
        <strain evidence="2">TFB9207</strain>
    </source>
</reference>
<name>A0AA38NXE5_9AGAR</name>
<feature type="non-terminal residue" evidence="2">
    <location>
        <position position="1002"/>
    </location>
</feature>
<feature type="compositionally biased region" description="Pro residues" evidence="1">
    <location>
        <begin position="1"/>
        <end position="56"/>
    </location>
</feature>
<keyword evidence="3" id="KW-1185">Reference proteome</keyword>
<evidence type="ECO:0000256" key="1">
    <source>
        <dbReference type="SAM" id="MobiDB-lite"/>
    </source>
</evidence>
<feature type="compositionally biased region" description="Pro residues" evidence="1">
    <location>
        <begin position="226"/>
        <end position="254"/>
    </location>
</feature>
<proteinExistence type="predicted"/>
<evidence type="ECO:0000313" key="3">
    <source>
        <dbReference type="Proteomes" id="UP001163846"/>
    </source>
</evidence>
<sequence>LVPPPSPSLVPPPSPSLVPPPSPSLVPPPSPSLVPPPSPSLVPPPSPSLVPPPSPSLVPLIMLENGDQPPLDQEMKDIEGEQTNSSKNNEEPLSLPSLSLVPPSLSPSLVPPSSPSLVPTPSPSLVPTSSPSLVPTPSPSLVPTSSPSLVPPPSPSLVPPPSPSLMPPPSPSLVPPPSPSLVPLQSQEVDKEMIMLENGDQPPLDQQMKDIEGEQTNSSKNDEEPLSPPSPSLVPPPSPSLVPPPSPSLVPPLSPSLLPLQNQEVDKEMIILKNADQPPLDQEMDQQSSDEEPLVRALLHGSNASLPQPLGGTKRKPSRSPSPLSNISPSPPPDDNPAPPPDTSSQEDSVPDPKPKSKRKGRKKKKKFKTDIESEDEDYPIQPTNSENTVTNLCRSSRITAHAIAATAAALTRIEPKCIRPWKGKAQSMLSSENEDCEMDEDSEEDNTIPLFEPIPHNPLQSRGTYQLLHHDGTRSVPYQQYSHNSLPAFQLQYVMSTIHSQTKADRRILDNGQSNPEWKPPTDYPIREVSVNEWDIMSIRQRLALYQQARGGLFIRGRDVERDRYHVEEEEHIERLLGDLEKLRTLHDASRTLNRPADCHTLGTLKDVKEAALVGNKIVNCLEIPLPSSWVRPPEVICTKEQADTAGLERVYKTGLSWGLFATSHAVHQFHVDCEGHGTWVMPYTGSKYWVVAVPKKESDFASTEMFGEAFEVDGHNCQQWGLYGFILEPGDMLTAYSWFHNFVAASTITNTVDHNAFEGLISIVAFWHHSIVEDSERYLKNMEKLEDSTLKPRSNASRDLMIHLPNFNCMEDTIQFLTLVNLIKLIPVLDIRRYREQSGRYSQSTNFVVPPDFKARTQHANVLVSQLLAWVSETFQFHQYAGPRDDFAMHTRLKNLSQLYLCKQAQTLVYEKVLAEQMGMHGEDKTVTARAVKQAIEEDIICGSLSMQKLWPMDSKELDGETVEDWAMQWSNKEPQSYDWETAVQGRKYMTYRVQPVASL</sequence>
<dbReference type="Proteomes" id="UP001163846">
    <property type="component" value="Unassembled WGS sequence"/>
</dbReference>
<accession>A0AA38NXE5</accession>
<dbReference type="PRINTS" id="PR01217">
    <property type="entry name" value="PRICHEXTENSN"/>
</dbReference>
<feature type="compositionally biased region" description="Pro residues" evidence="1">
    <location>
        <begin position="149"/>
        <end position="180"/>
    </location>
</feature>
<feature type="compositionally biased region" description="Basic residues" evidence="1">
    <location>
        <begin position="356"/>
        <end position="368"/>
    </location>
</feature>
<comment type="caution">
    <text evidence="2">The sequence shown here is derived from an EMBL/GenBank/DDBJ whole genome shotgun (WGS) entry which is preliminary data.</text>
</comment>
<feature type="compositionally biased region" description="Pro residues" evidence="1">
    <location>
        <begin position="329"/>
        <end position="342"/>
    </location>
</feature>
<dbReference type="AlphaFoldDB" id="A0AA38NXE5"/>